<organism evidence="2 3">
    <name type="scientific">Apiospora phragmitis</name>
    <dbReference type="NCBI Taxonomy" id="2905665"/>
    <lineage>
        <taxon>Eukaryota</taxon>
        <taxon>Fungi</taxon>
        <taxon>Dikarya</taxon>
        <taxon>Ascomycota</taxon>
        <taxon>Pezizomycotina</taxon>
        <taxon>Sordariomycetes</taxon>
        <taxon>Xylariomycetidae</taxon>
        <taxon>Amphisphaeriales</taxon>
        <taxon>Apiosporaceae</taxon>
        <taxon>Apiospora</taxon>
    </lineage>
</organism>
<feature type="region of interest" description="Disordered" evidence="1">
    <location>
        <begin position="66"/>
        <end position="90"/>
    </location>
</feature>
<accession>A0ABR1TR29</accession>
<dbReference type="GeneID" id="92095307"/>
<proteinExistence type="predicted"/>
<comment type="caution">
    <text evidence="2">The sequence shown here is derived from an EMBL/GenBank/DDBJ whole genome shotgun (WGS) entry which is preliminary data.</text>
</comment>
<evidence type="ECO:0000313" key="3">
    <source>
        <dbReference type="Proteomes" id="UP001480595"/>
    </source>
</evidence>
<gene>
    <name evidence="2" type="ORF">PG994_010835</name>
</gene>
<dbReference type="RefSeq" id="XP_066711354.1">
    <property type="nucleotide sequence ID" value="XM_066862244.1"/>
</dbReference>
<evidence type="ECO:0000313" key="2">
    <source>
        <dbReference type="EMBL" id="KAK8049105.1"/>
    </source>
</evidence>
<dbReference type="EMBL" id="JAQQWL010000011">
    <property type="protein sequence ID" value="KAK8049105.1"/>
    <property type="molecule type" value="Genomic_DNA"/>
</dbReference>
<reference evidence="2 3" key="1">
    <citation type="submission" date="2023-01" db="EMBL/GenBank/DDBJ databases">
        <title>Analysis of 21 Apiospora genomes using comparative genomics revels a genus with tremendous synthesis potential of carbohydrate active enzymes and secondary metabolites.</title>
        <authorList>
            <person name="Sorensen T."/>
        </authorList>
    </citation>
    <scope>NUCLEOTIDE SEQUENCE [LARGE SCALE GENOMIC DNA]</scope>
    <source>
        <strain evidence="2 3">CBS 135458</strain>
    </source>
</reference>
<keyword evidence="3" id="KW-1185">Reference proteome</keyword>
<feature type="region of interest" description="Disordered" evidence="1">
    <location>
        <begin position="293"/>
        <end position="313"/>
    </location>
</feature>
<evidence type="ECO:0000256" key="1">
    <source>
        <dbReference type="SAM" id="MobiDB-lite"/>
    </source>
</evidence>
<name>A0ABR1TR29_9PEZI</name>
<sequence length="328" mass="35518">MNPGEARSAKGYGDMGSNSKGKGKATEATSHPEEKSYESDGPSSDNSITTRILDSAVALTRDVVRNLPGPSDLNSIAPASKAGRSSQSIIPPDVAASGMGPPAVHTKLGASFKSAHVEEHVASQEAAFSAFLDGENTQLSTFPPTQHQSSIEYSLSNNLALLKTPSMAEHAQRDGMDVVKLLDSTDYNSVAGLDETDVALSPDEAAALRRALFPDEDSKNPRQHDIDWNILNFFPNFVTDSSPRWGYSELRNHMGVTDPIEARDLWIDQWQHVLSDYTDEVWGDLGSLVDEARQEVEEASAREPDAAGPPEMPALRRLRQVLSHIRGG</sequence>
<protein>
    <submittedName>
        <fullName evidence="2">Uncharacterized protein</fullName>
    </submittedName>
</protein>
<dbReference type="Proteomes" id="UP001480595">
    <property type="component" value="Unassembled WGS sequence"/>
</dbReference>
<feature type="region of interest" description="Disordered" evidence="1">
    <location>
        <begin position="1"/>
        <end position="49"/>
    </location>
</feature>
<feature type="compositionally biased region" description="Basic and acidic residues" evidence="1">
    <location>
        <begin position="293"/>
        <end position="305"/>
    </location>
</feature>